<keyword evidence="1" id="KW-0732">Signal</keyword>
<dbReference type="Proteomes" id="UP000663829">
    <property type="component" value="Unassembled WGS sequence"/>
</dbReference>
<dbReference type="AlphaFoldDB" id="A0A815C9P7"/>
<dbReference type="PANTHER" id="PTHR34310:SF5">
    <property type="entry name" value="DUF427 DOMAIN PROTEIN (AFU_ORTHOLOGUE AFUA_3G02220)"/>
    <property type="match status" value="1"/>
</dbReference>
<accession>A0A815C9P7</accession>
<gene>
    <name evidence="3" type="ORF">GPM918_LOCUS27713</name>
    <name evidence="4" type="ORF">SRO942_LOCUS28083</name>
</gene>
<organism evidence="3 5">
    <name type="scientific">Didymodactylos carnosus</name>
    <dbReference type="NCBI Taxonomy" id="1234261"/>
    <lineage>
        <taxon>Eukaryota</taxon>
        <taxon>Metazoa</taxon>
        <taxon>Spiralia</taxon>
        <taxon>Gnathifera</taxon>
        <taxon>Rotifera</taxon>
        <taxon>Eurotatoria</taxon>
        <taxon>Bdelloidea</taxon>
        <taxon>Philodinida</taxon>
        <taxon>Philodinidae</taxon>
        <taxon>Didymodactylos</taxon>
    </lineage>
</organism>
<feature type="domain" description="DUF427" evidence="2">
    <location>
        <begin position="44"/>
        <end position="129"/>
    </location>
</feature>
<dbReference type="PANTHER" id="PTHR34310">
    <property type="entry name" value="DUF427 DOMAIN PROTEIN (AFU_ORTHOLOGUE AFUA_3G02220)"/>
    <property type="match status" value="1"/>
</dbReference>
<keyword evidence="5" id="KW-1185">Reference proteome</keyword>
<name>A0A815C9P7_9BILA</name>
<reference evidence="3" key="1">
    <citation type="submission" date="2021-02" db="EMBL/GenBank/DDBJ databases">
        <authorList>
            <person name="Nowell W R."/>
        </authorList>
    </citation>
    <scope>NUCLEOTIDE SEQUENCE</scope>
</reference>
<protein>
    <recommendedName>
        <fullName evidence="2">DUF427 domain-containing protein</fullName>
    </recommendedName>
</protein>
<evidence type="ECO:0000313" key="5">
    <source>
        <dbReference type="Proteomes" id="UP000663829"/>
    </source>
</evidence>
<dbReference type="InterPro" id="IPR038694">
    <property type="entry name" value="DUF427_sf"/>
</dbReference>
<feature type="chain" id="PRO_5044132054" description="DUF427 domain-containing protein" evidence="1">
    <location>
        <begin position="22"/>
        <end position="137"/>
    </location>
</feature>
<dbReference type="InterPro" id="IPR007361">
    <property type="entry name" value="DUF427"/>
</dbReference>
<comment type="caution">
    <text evidence="3">The sequence shown here is derived from an EMBL/GenBank/DDBJ whole genome shotgun (WGS) entry which is preliminary data.</text>
</comment>
<dbReference type="Pfam" id="PF04248">
    <property type="entry name" value="NTP_transf_9"/>
    <property type="match status" value="1"/>
</dbReference>
<sequence length="137" mass="15955">MDCKQGLLFISALLMAAYCYPQKKNQQFQDETTDKIIPSSKEWKATWNNQIIARSKNTIIVEGNTYFPPESVQMEYLKSTDYHTTCKWKGVASYYSLIVDDKENENAAWYYPEPKPEATIIKHYVAFYKGISVEEEN</sequence>
<evidence type="ECO:0000256" key="1">
    <source>
        <dbReference type="SAM" id="SignalP"/>
    </source>
</evidence>
<feature type="signal peptide" evidence="1">
    <location>
        <begin position="1"/>
        <end position="21"/>
    </location>
</feature>
<dbReference type="EMBL" id="CAJNOQ010011749">
    <property type="protein sequence ID" value="CAF1284309.1"/>
    <property type="molecule type" value="Genomic_DNA"/>
</dbReference>
<evidence type="ECO:0000313" key="3">
    <source>
        <dbReference type="EMBL" id="CAF1284309.1"/>
    </source>
</evidence>
<proteinExistence type="predicted"/>
<dbReference type="EMBL" id="CAJOBC010029371">
    <property type="protein sequence ID" value="CAF4082801.1"/>
    <property type="molecule type" value="Genomic_DNA"/>
</dbReference>
<evidence type="ECO:0000313" key="4">
    <source>
        <dbReference type="EMBL" id="CAF4082801.1"/>
    </source>
</evidence>
<dbReference type="Gene3D" id="2.170.150.40">
    <property type="entry name" value="Domain of unknown function (DUF427)"/>
    <property type="match status" value="1"/>
</dbReference>
<dbReference type="Proteomes" id="UP000681722">
    <property type="component" value="Unassembled WGS sequence"/>
</dbReference>
<evidence type="ECO:0000259" key="2">
    <source>
        <dbReference type="Pfam" id="PF04248"/>
    </source>
</evidence>
<dbReference type="OrthoDB" id="18996at2759"/>